<dbReference type="Proteomes" id="UP000597668">
    <property type="component" value="Unassembled WGS sequence"/>
</dbReference>
<comment type="caution">
    <text evidence="4">The sequence shown here is derived from an EMBL/GenBank/DDBJ whole genome shotgun (WGS) entry which is preliminary data.</text>
</comment>
<accession>A0A8J6IEU5</accession>
<sequence length="161" mass="18550">MRITEITDRDPALLEQLLEVWESSVRATHLFLSERDIQDIKKYVPQALKEIPHLVIVENQDRVPVGFMGIVEQHLEMLFISGMERGKGSGKALLRYGIEKYAVNDLAVNEQNPLAKGFYEHMGFKIYNRTDRDEQGNPYPLLYMSRPFRSGRVADQTDAQP</sequence>
<feature type="domain" description="N-acetyltransferase" evidence="3">
    <location>
        <begin position="1"/>
        <end position="149"/>
    </location>
</feature>
<keyword evidence="1" id="KW-0808">Transferase</keyword>
<evidence type="ECO:0000313" key="5">
    <source>
        <dbReference type="Proteomes" id="UP000597668"/>
    </source>
</evidence>
<proteinExistence type="predicted"/>
<dbReference type="PANTHER" id="PTHR43800:SF1">
    <property type="entry name" value="PEPTIDYL-LYSINE N-ACETYLTRANSFERASE YJAB"/>
    <property type="match status" value="1"/>
</dbReference>
<dbReference type="InterPro" id="IPR016181">
    <property type="entry name" value="Acyl_CoA_acyltransferase"/>
</dbReference>
<keyword evidence="2" id="KW-0012">Acyltransferase</keyword>
<dbReference type="PANTHER" id="PTHR43800">
    <property type="entry name" value="PEPTIDYL-LYSINE N-ACETYLTRANSFERASE YJAB"/>
    <property type="match status" value="1"/>
</dbReference>
<dbReference type="AlphaFoldDB" id="A0A8J6IEU5"/>
<organism evidence="4 5">
    <name type="scientific">Neobittarella massiliensis</name>
    <name type="common">ex Bilen et al. 2018</name>
    <dbReference type="NCBI Taxonomy" id="2041842"/>
    <lineage>
        <taxon>Bacteria</taxon>
        <taxon>Bacillati</taxon>
        <taxon>Bacillota</taxon>
        <taxon>Clostridia</taxon>
        <taxon>Eubacteriales</taxon>
        <taxon>Oscillospiraceae</taxon>
        <taxon>Neobittarella (ex Bilen et al. 2018)</taxon>
    </lineage>
</organism>
<dbReference type="SUPFAM" id="SSF55729">
    <property type="entry name" value="Acyl-CoA N-acyltransferases (Nat)"/>
    <property type="match status" value="1"/>
</dbReference>
<dbReference type="Pfam" id="PF13673">
    <property type="entry name" value="Acetyltransf_10"/>
    <property type="match status" value="1"/>
</dbReference>
<evidence type="ECO:0000259" key="3">
    <source>
        <dbReference type="PROSITE" id="PS51186"/>
    </source>
</evidence>
<evidence type="ECO:0000256" key="1">
    <source>
        <dbReference type="ARBA" id="ARBA00022679"/>
    </source>
</evidence>
<dbReference type="Gene3D" id="3.40.630.30">
    <property type="match status" value="1"/>
</dbReference>
<dbReference type="InterPro" id="IPR000182">
    <property type="entry name" value="GNAT_dom"/>
</dbReference>
<protein>
    <submittedName>
        <fullName evidence="4">GNAT family N-acetyltransferase</fullName>
    </submittedName>
</protein>
<dbReference type="RefSeq" id="WP_186487726.1">
    <property type="nucleotide sequence ID" value="NZ_JACOGI010000001.1"/>
</dbReference>
<keyword evidence="5" id="KW-1185">Reference proteome</keyword>
<name>A0A8J6IEU5_9FIRM</name>
<evidence type="ECO:0000256" key="2">
    <source>
        <dbReference type="ARBA" id="ARBA00023315"/>
    </source>
</evidence>
<gene>
    <name evidence="4" type="ORF">H8K20_05610</name>
</gene>
<dbReference type="EMBL" id="JACOGI010000001">
    <property type="protein sequence ID" value="MBC3515870.1"/>
    <property type="molecule type" value="Genomic_DNA"/>
</dbReference>
<reference evidence="4" key="1">
    <citation type="submission" date="2020-08" db="EMBL/GenBank/DDBJ databases">
        <authorList>
            <person name="Liu C."/>
            <person name="Sun Q."/>
        </authorList>
    </citation>
    <scope>NUCLEOTIDE SEQUENCE</scope>
    <source>
        <strain evidence="4">NSJ-65</strain>
    </source>
</reference>
<dbReference type="GO" id="GO:0016747">
    <property type="term" value="F:acyltransferase activity, transferring groups other than amino-acyl groups"/>
    <property type="evidence" value="ECO:0007669"/>
    <property type="project" value="InterPro"/>
</dbReference>
<dbReference type="PROSITE" id="PS51186">
    <property type="entry name" value="GNAT"/>
    <property type="match status" value="1"/>
</dbReference>
<evidence type="ECO:0000313" key="4">
    <source>
        <dbReference type="EMBL" id="MBC3515870.1"/>
    </source>
</evidence>